<sequence>MPPKRNQNRPKTRGKNSKEAVENPMADCILPPDMMLCIMSRLPVKSLMRFKAVCKPWQKLVSNPKFIKIHHEQFSQGPKTCSVKSHLLTNLIIEPSKTIRGDPAEVFLDSCRGLVCLGRPLFSREIVLWNPATNMWKTLPHSKADFGTVEMVSLGFGCNADDGDGGYDYKVVRIFGLKGKKVRTVVEVYSSKTDSWKTIQVGFKFMVLYPTNHVIVNGNPYWIALIDENSRFVEGEECKVLLGFDCAKMLFKIVPMPTLEVKGTFVDWKGSLGGVVCMMDENDRLESIDVWAYDDGERVWRRNVSYEGLKLDADKCMDCSRSGKIVGSCMNGNFFIYDTEKNHLGIIDLKRDRRITFQIFPYEESLAFVQGMKPMVVWKEEHRIENINIIDGFFVSGLNDPSGAEIGCYYPLAC</sequence>
<dbReference type="PANTHER" id="PTHR31672:SF13">
    <property type="entry name" value="F-BOX PROTEIN CPR30-LIKE"/>
    <property type="match status" value="1"/>
</dbReference>
<dbReference type="Pfam" id="PF07734">
    <property type="entry name" value="FBA_1"/>
    <property type="match status" value="1"/>
</dbReference>
<dbReference type="InterPro" id="IPR006527">
    <property type="entry name" value="F-box-assoc_dom_typ1"/>
</dbReference>
<dbReference type="InterPro" id="IPR050796">
    <property type="entry name" value="SCF_F-box_component"/>
</dbReference>
<dbReference type="PROSITE" id="PS50181">
    <property type="entry name" value="FBOX"/>
    <property type="match status" value="1"/>
</dbReference>
<dbReference type="CDD" id="cd22157">
    <property type="entry name" value="F-box_AtFBW1-like"/>
    <property type="match status" value="1"/>
</dbReference>
<feature type="compositionally biased region" description="Basic residues" evidence="1">
    <location>
        <begin position="1"/>
        <end position="15"/>
    </location>
</feature>
<evidence type="ECO:0000259" key="2">
    <source>
        <dbReference type="PROSITE" id="PS50181"/>
    </source>
</evidence>
<gene>
    <name evidence="3" type="ORF">C2S53_006293</name>
</gene>
<name>A0AAD4ITW3_PERFH</name>
<evidence type="ECO:0000313" key="4">
    <source>
        <dbReference type="Proteomes" id="UP001190926"/>
    </source>
</evidence>
<dbReference type="SUPFAM" id="SSF117281">
    <property type="entry name" value="Kelch motif"/>
    <property type="match status" value="1"/>
</dbReference>
<dbReference type="SUPFAM" id="SSF81383">
    <property type="entry name" value="F-box domain"/>
    <property type="match status" value="1"/>
</dbReference>
<dbReference type="AlphaFoldDB" id="A0AAD4ITW3"/>
<accession>A0AAD4ITW3</accession>
<feature type="domain" description="F-box" evidence="2">
    <location>
        <begin position="24"/>
        <end position="69"/>
    </location>
</feature>
<reference evidence="3 4" key="1">
    <citation type="journal article" date="2021" name="Nat. Commun.">
        <title>Incipient diploidization of the medicinal plant Perilla within 10,000 years.</title>
        <authorList>
            <person name="Zhang Y."/>
            <person name="Shen Q."/>
            <person name="Leng L."/>
            <person name="Zhang D."/>
            <person name="Chen S."/>
            <person name="Shi Y."/>
            <person name="Ning Z."/>
            <person name="Chen S."/>
        </authorList>
    </citation>
    <scope>NUCLEOTIDE SEQUENCE [LARGE SCALE GENOMIC DNA]</scope>
    <source>
        <strain evidence="4">cv. PC099</strain>
    </source>
</reference>
<keyword evidence="4" id="KW-1185">Reference proteome</keyword>
<evidence type="ECO:0000256" key="1">
    <source>
        <dbReference type="SAM" id="MobiDB-lite"/>
    </source>
</evidence>
<dbReference type="Gene3D" id="1.20.1280.50">
    <property type="match status" value="1"/>
</dbReference>
<dbReference type="PANTHER" id="PTHR31672">
    <property type="entry name" value="BNACNNG10540D PROTEIN"/>
    <property type="match status" value="1"/>
</dbReference>
<proteinExistence type="predicted"/>
<comment type="caution">
    <text evidence="3">The sequence shown here is derived from an EMBL/GenBank/DDBJ whole genome shotgun (WGS) entry which is preliminary data.</text>
</comment>
<dbReference type="InterPro" id="IPR036047">
    <property type="entry name" value="F-box-like_dom_sf"/>
</dbReference>
<dbReference type="InterPro" id="IPR001810">
    <property type="entry name" value="F-box_dom"/>
</dbReference>
<dbReference type="NCBIfam" id="TIGR01640">
    <property type="entry name" value="F_box_assoc_1"/>
    <property type="match status" value="1"/>
</dbReference>
<dbReference type="EMBL" id="SDAM02002107">
    <property type="protein sequence ID" value="KAH6821462.1"/>
    <property type="molecule type" value="Genomic_DNA"/>
</dbReference>
<dbReference type="InterPro" id="IPR017451">
    <property type="entry name" value="F-box-assoc_interact_dom"/>
</dbReference>
<dbReference type="Pfam" id="PF00646">
    <property type="entry name" value="F-box"/>
    <property type="match status" value="1"/>
</dbReference>
<dbReference type="SMART" id="SM00256">
    <property type="entry name" value="FBOX"/>
    <property type="match status" value="1"/>
</dbReference>
<feature type="region of interest" description="Disordered" evidence="1">
    <location>
        <begin position="1"/>
        <end position="21"/>
    </location>
</feature>
<dbReference type="InterPro" id="IPR015915">
    <property type="entry name" value="Kelch-typ_b-propeller"/>
</dbReference>
<protein>
    <recommendedName>
        <fullName evidence="2">F-box domain-containing protein</fullName>
    </recommendedName>
</protein>
<organism evidence="3 4">
    <name type="scientific">Perilla frutescens var. hirtella</name>
    <name type="common">Perilla citriodora</name>
    <name type="synonym">Perilla setoyensis</name>
    <dbReference type="NCBI Taxonomy" id="608512"/>
    <lineage>
        <taxon>Eukaryota</taxon>
        <taxon>Viridiplantae</taxon>
        <taxon>Streptophyta</taxon>
        <taxon>Embryophyta</taxon>
        <taxon>Tracheophyta</taxon>
        <taxon>Spermatophyta</taxon>
        <taxon>Magnoliopsida</taxon>
        <taxon>eudicotyledons</taxon>
        <taxon>Gunneridae</taxon>
        <taxon>Pentapetalae</taxon>
        <taxon>asterids</taxon>
        <taxon>lamiids</taxon>
        <taxon>Lamiales</taxon>
        <taxon>Lamiaceae</taxon>
        <taxon>Nepetoideae</taxon>
        <taxon>Elsholtzieae</taxon>
        <taxon>Perilla</taxon>
    </lineage>
</organism>
<dbReference type="Proteomes" id="UP001190926">
    <property type="component" value="Unassembled WGS sequence"/>
</dbReference>
<evidence type="ECO:0000313" key="3">
    <source>
        <dbReference type="EMBL" id="KAH6821462.1"/>
    </source>
</evidence>